<dbReference type="GO" id="GO:0002926">
    <property type="term" value="P:tRNA wobble base 5-methoxycarbonylmethyl-2-thiouridinylation"/>
    <property type="evidence" value="ECO:0007669"/>
    <property type="project" value="TreeGrafter"/>
</dbReference>
<accession>A0A926EM16</accession>
<dbReference type="SFLD" id="SFLDG01082">
    <property type="entry name" value="B12-binding_domain_containing"/>
    <property type="match status" value="1"/>
</dbReference>
<keyword evidence="2" id="KW-0004">4Fe-4S</keyword>
<keyword evidence="3" id="KW-0949">S-adenosyl-L-methionine</keyword>
<dbReference type="Proteomes" id="UP000623678">
    <property type="component" value="Unassembled WGS sequence"/>
</dbReference>
<organism evidence="8 9">
    <name type="scientific">Youxingia wuxianensis</name>
    <dbReference type="NCBI Taxonomy" id="2763678"/>
    <lineage>
        <taxon>Bacteria</taxon>
        <taxon>Bacillati</taxon>
        <taxon>Bacillota</taxon>
        <taxon>Clostridia</taxon>
        <taxon>Eubacteriales</taxon>
        <taxon>Oscillospiraceae</taxon>
        <taxon>Youxingia</taxon>
    </lineage>
</organism>
<comment type="cofactor">
    <cofactor evidence="1">
        <name>[4Fe-4S] cluster</name>
        <dbReference type="ChEBI" id="CHEBI:49883"/>
    </cofactor>
</comment>
<dbReference type="InterPro" id="IPR006638">
    <property type="entry name" value="Elp3/MiaA/NifB-like_rSAM"/>
</dbReference>
<evidence type="ECO:0000256" key="5">
    <source>
        <dbReference type="ARBA" id="ARBA00023004"/>
    </source>
</evidence>
<dbReference type="Pfam" id="PF04055">
    <property type="entry name" value="Radical_SAM"/>
    <property type="match status" value="1"/>
</dbReference>
<dbReference type="Pfam" id="PF16199">
    <property type="entry name" value="Radical_SAM_C"/>
    <property type="match status" value="1"/>
</dbReference>
<dbReference type="Gene3D" id="3.80.30.20">
    <property type="entry name" value="tm_1862 like domain"/>
    <property type="match status" value="1"/>
</dbReference>
<evidence type="ECO:0000256" key="4">
    <source>
        <dbReference type="ARBA" id="ARBA00022723"/>
    </source>
</evidence>
<dbReference type="InterPro" id="IPR032432">
    <property type="entry name" value="Radical_SAM_C"/>
</dbReference>
<comment type="caution">
    <text evidence="8">The sequence shown here is derived from an EMBL/GenBank/DDBJ whole genome shotgun (WGS) entry which is preliminary data.</text>
</comment>
<dbReference type="SMART" id="SM00729">
    <property type="entry name" value="Elp3"/>
    <property type="match status" value="1"/>
</dbReference>
<evidence type="ECO:0000313" key="8">
    <source>
        <dbReference type="EMBL" id="MBC8584378.1"/>
    </source>
</evidence>
<evidence type="ECO:0000256" key="2">
    <source>
        <dbReference type="ARBA" id="ARBA00022485"/>
    </source>
</evidence>
<sequence>MKHANLSIFVPHEGCPHQCSFCDQRSICGKQSAPAGREITELCRRWGEYLKHLPVPAEIAFFGGSFTAIRREVMVELLEAASPFVENGLFSGIRISTRPDYINKEILSLLKHYHVTSIELGAQSMCDEVLSLNRRGHTAQQVRKASQMISQNGFELGLQMMSGLYGSNKEKDCFTARELAALCPATVRIYPTIVVRGTYLAQLYDEGKYQPQTMEEAVALGAQLLAFFSERDIRVIRMGLHAEESLEKSYLAGPYHPSYRELCEGYLMYSKGEELLLRKPQGAYTLLVSPKGISKIAGHGGRYIEKFRKIGYNIKLEQKPELSALDVEIKDV</sequence>
<dbReference type="AlphaFoldDB" id="A0A926EM16"/>
<dbReference type="InterPro" id="IPR058240">
    <property type="entry name" value="rSAM_sf"/>
</dbReference>
<dbReference type="SUPFAM" id="SSF102114">
    <property type="entry name" value="Radical SAM enzymes"/>
    <property type="match status" value="1"/>
</dbReference>
<keyword evidence="9" id="KW-1185">Reference proteome</keyword>
<dbReference type="SFLD" id="SFLDS00029">
    <property type="entry name" value="Radical_SAM"/>
    <property type="match status" value="1"/>
</dbReference>
<dbReference type="EMBL" id="JACRTD010000001">
    <property type="protein sequence ID" value="MBC8584378.1"/>
    <property type="molecule type" value="Genomic_DNA"/>
</dbReference>
<dbReference type="PANTHER" id="PTHR11135:SF0">
    <property type="entry name" value="ELONGATOR COMPLEX PROTEIN 3"/>
    <property type="match status" value="1"/>
</dbReference>
<dbReference type="GO" id="GO:0005737">
    <property type="term" value="C:cytoplasm"/>
    <property type="evidence" value="ECO:0007669"/>
    <property type="project" value="TreeGrafter"/>
</dbReference>
<dbReference type="CDD" id="cd01335">
    <property type="entry name" value="Radical_SAM"/>
    <property type="match status" value="1"/>
</dbReference>
<reference evidence="8" key="1">
    <citation type="submission" date="2020-08" db="EMBL/GenBank/DDBJ databases">
        <title>Genome public.</title>
        <authorList>
            <person name="Liu C."/>
            <person name="Sun Q."/>
        </authorList>
    </citation>
    <scope>NUCLEOTIDE SEQUENCE</scope>
    <source>
        <strain evidence="8">NSJ-64</strain>
    </source>
</reference>
<proteinExistence type="predicted"/>
<dbReference type="PROSITE" id="PS51918">
    <property type="entry name" value="RADICAL_SAM"/>
    <property type="match status" value="1"/>
</dbReference>
<dbReference type="SFLD" id="SFLDG01086">
    <property type="entry name" value="elongater_protein-like"/>
    <property type="match status" value="1"/>
</dbReference>
<dbReference type="InterPro" id="IPR007197">
    <property type="entry name" value="rSAM"/>
</dbReference>
<dbReference type="PANTHER" id="PTHR11135">
    <property type="entry name" value="HISTONE ACETYLTRANSFERASE-RELATED"/>
    <property type="match status" value="1"/>
</dbReference>
<dbReference type="InterPro" id="IPR039661">
    <property type="entry name" value="ELP3"/>
</dbReference>
<evidence type="ECO:0000256" key="1">
    <source>
        <dbReference type="ARBA" id="ARBA00001966"/>
    </source>
</evidence>
<gene>
    <name evidence="8" type="ORF">H8705_02115</name>
</gene>
<evidence type="ECO:0000259" key="7">
    <source>
        <dbReference type="PROSITE" id="PS51918"/>
    </source>
</evidence>
<protein>
    <submittedName>
        <fullName evidence="8">Radical SAM protein</fullName>
    </submittedName>
</protein>
<keyword evidence="4" id="KW-0479">Metal-binding</keyword>
<name>A0A926EM16_9FIRM</name>
<evidence type="ECO:0000256" key="6">
    <source>
        <dbReference type="ARBA" id="ARBA00023014"/>
    </source>
</evidence>
<dbReference type="InterPro" id="IPR023404">
    <property type="entry name" value="rSAM_horseshoe"/>
</dbReference>
<dbReference type="GO" id="GO:0051539">
    <property type="term" value="F:4 iron, 4 sulfur cluster binding"/>
    <property type="evidence" value="ECO:0007669"/>
    <property type="project" value="UniProtKB-KW"/>
</dbReference>
<dbReference type="RefSeq" id="WP_262394200.1">
    <property type="nucleotide sequence ID" value="NZ_JACRTD010000001.1"/>
</dbReference>
<evidence type="ECO:0000256" key="3">
    <source>
        <dbReference type="ARBA" id="ARBA00022691"/>
    </source>
</evidence>
<dbReference type="GO" id="GO:0046872">
    <property type="term" value="F:metal ion binding"/>
    <property type="evidence" value="ECO:0007669"/>
    <property type="project" value="UniProtKB-KW"/>
</dbReference>
<keyword evidence="5" id="KW-0408">Iron</keyword>
<feature type="domain" description="Radical SAM core" evidence="7">
    <location>
        <begin position="1"/>
        <end position="237"/>
    </location>
</feature>
<dbReference type="GO" id="GO:0003824">
    <property type="term" value="F:catalytic activity"/>
    <property type="evidence" value="ECO:0007669"/>
    <property type="project" value="InterPro"/>
</dbReference>
<evidence type="ECO:0000313" key="9">
    <source>
        <dbReference type="Proteomes" id="UP000623678"/>
    </source>
</evidence>
<keyword evidence="6" id="KW-0411">Iron-sulfur</keyword>